<evidence type="ECO:0000313" key="2">
    <source>
        <dbReference type="Proteomes" id="UP000311919"/>
    </source>
</evidence>
<name>A0A4Z2D323_SCHJA</name>
<dbReference type="EMBL" id="SKCS01000333">
    <property type="protein sequence ID" value="TNN10901.1"/>
    <property type="molecule type" value="Genomic_DNA"/>
</dbReference>
<sequence>MYLNKMHSYYQWTPIAMPEIYGVIFGEHAGLIHACSDTLRQYCESLWYSGLEYKRPTHEEILAKCGILFYGQPIPVNILYAFYYQLENLFAMSKVIHSIRTVMDWLDATENHASRILSIYEMNSQLNHFEETLADHLKALKLCDRLLDNLGSIYHRVRPLAKGQMFLARALTDFESKQMKCKLHVNHFYRITSNRNPHAWQISNPGHITPSLFLDVSTEYGEKLILKQLQKRFEEFLIMCHGRARRQLFSRITKLLHNSKRYSTLPAMFKPNDSPVSSSALDGLYFPRSPDPAKRWRPANNTKLLSRQPAYLDYESPQEALLPHTIRILLTRLRNWLHQLPPPAVIMHGSKFSTLNLNKCQRNNCNLMQGSNVVSELRKWWKFTHNTVANRDQLEKIVADATFIKKLNDIMQTKINIEVEKHRKQYESNKNLTNSSAFESHPKLTKVLVDELLSRIGAQFYHPRSGQFSYRSTQRVMDGIDIALPYSFPGVQIFDRLIKDDSLTVCTHKLTRLLTEIPSSYKTLIVHRHSRQGTDSLLEDDKLSTKDDNTFSLNYYTYNSQSHHN</sequence>
<organism evidence="1 2">
    <name type="scientific">Schistosoma japonicum</name>
    <name type="common">Blood fluke</name>
    <dbReference type="NCBI Taxonomy" id="6182"/>
    <lineage>
        <taxon>Eukaryota</taxon>
        <taxon>Metazoa</taxon>
        <taxon>Spiralia</taxon>
        <taxon>Lophotrochozoa</taxon>
        <taxon>Platyhelminthes</taxon>
        <taxon>Trematoda</taxon>
        <taxon>Digenea</taxon>
        <taxon>Strigeidida</taxon>
        <taxon>Schistosomatoidea</taxon>
        <taxon>Schistosomatidae</taxon>
        <taxon>Schistosoma</taxon>
    </lineage>
</organism>
<dbReference type="AlphaFoldDB" id="A0A4Z2D323"/>
<protein>
    <submittedName>
        <fullName evidence="1">Uncharacterized protein</fullName>
    </submittedName>
</protein>
<comment type="caution">
    <text evidence="1">The sequence shown here is derived from an EMBL/GenBank/DDBJ whole genome shotgun (WGS) entry which is preliminary data.</text>
</comment>
<dbReference type="Proteomes" id="UP000311919">
    <property type="component" value="Unassembled WGS sequence"/>
</dbReference>
<gene>
    <name evidence="1" type="ORF">EWB00_005026</name>
</gene>
<keyword evidence="2" id="KW-1185">Reference proteome</keyword>
<evidence type="ECO:0000313" key="1">
    <source>
        <dbReference type="EMBL" id="TNN10901.1"/>
    </source>
</evidence>
<accession>A0A4Z2D323</accession>
<proteinExistence type="predicted"/>
<reference evidence="1 2" key="1">
    <citation type="submission" date="2019-03" db="EMBL/GenBank/DDBJ databases">
        <title>An improved genome assembly of the fluke Schistosoma japonicum.</title>
        <authorList>
            <person name="Hu W."/>
            <person name="Luo F."/>
            <person name="Yin M."/>
            <person name="Mo X."/>
            <person name="Sun C."/>
            <person name="Wu Q."/>
            <person name="Zhu B."/>
            <person name="Xiang M."/>
            <person name="Wang J."/>
            <person name="Wang Y."/>
            <person name="Zhang T."/>
            <person name="Xu B."/>
            <person name="Zheng H."/>
            <person name="Feng Z."/>
        </authorList>
    </citation>
    <scope>NUCLEOTIDE SEQUENCE [LARGE SCALE GENOMIC DNA]</scope>
    <source>
        <strain evidence="1">HuSjv2</strain>
        <tissue evidence="1">Worms</tissue>
    </source>
</reference>
<dbReference type="OrthoDB" id="6234391at2759"/>